<dbReference type="InterPro" id="IPR001487">
    <property type="entry name" value="Bromodomain"/>
</dbReference>
<dbReference type="AlphaFoldDB" id="A0A6A4LZY5"/>
<dbReference type="EMBL" id="QEFC01000997">
    <property type="protein sequence ID" value="KAE9460889.1"/>
    <property type="molecule type" value="Genomic_DNA"/>
</dbReference>
<dbReference type="OrthoDB" id="21449at2759"/>
<feature type="compositionally biased region" description="Basic residues" evidence="3">
    <location>
        <begin position="1"/>
        <end position="16"/>
    </location>
</feature>
<dbReference type="Gene3D" id="1.20.920.10">
    <property type="entry name" value="Bromodomain-like"/>
    <property type="match status" value="1"/>
</dbReference>
<evidence type="ECO:0000313" key="6">
    <source>
        <dbReference type="EMBL" id="KAE9460889.1"/>
    </source>
</evidence>
<reference evidence="6 7" key="1">
    <citation type="journal article" date="2019" name="Genome Biol. Evol.">
        <title>The Rhododendron genome and chromosomal organization provide insight into shared whole-genome duplications across the heath family (Ericaceae).</title>
        <authorList>
            <person name="Soza V.L."/>
            <person name="Lindsley D."/>
            <person name="Waalkes A."/>
            <person name="Ramage E."/>
            <person name="Patwardhan R.P."/>
            <person name="Burton J.N."/>
            <person name="Adey A."/>
            <person name="Kumar A."/>
            <person name="Qiu R."/>
            <person name="Shendure J."/>
            <person name="Hall B."/>
        </authorList>
    </citation>
    <scope>NUCLEOTIDE SEQUENCE [LARGE SCALE GENOMIC DNA]</scope>
    <source>
        <strain evidence="6">RSF 1966-606</strain>
    </source>
</reference>
<evidence type="ECO:0000256" key="2">
    <source>
        <dbReference type="PROSITE-ProRule" id="PRU00035"/>
    </source>
</evidence>
<dbReference type="Proteomes" id="UP000428333">
    <property type="component" value="Linkage Group LG04"/>
</dbReference>
<protein>
    <recommendedName>
        <fullName evidence="5">Bromo domain-containing protein</fullName>
    </recommendedName>
</protein>
<dbReference type="PROSITE" id="PS50014">
    <property type="entry name" value="BROMODOMAIN_2"/>
    <property type="match status" value="1"/>
</dbReference>
<evidence type="ECO:0000256" key="4">
    <source>
        <dbReference type="SAM" id="Phobius"/>
    </source>
</evidence>
<feature type="compositionally biased region" description="Basic and acidic residues" evidence="3">
    <location>
        <begin position="37"/>
        <end position="49"/>
    </location>
</feature>
<dbReference type="InterPro" id="IPR036427">
    <property type="entry name" value="Bromodomain-like_sf"/>
</dbReference>
<dbReference type="Pfam" id="PF00439">
    <property type="entry name" value="Bromodomain"/>
    <property type="match status" value="1"/>
</dbReference>
<evidence type="ECO:0000259" key="5">
    <source>
        <dbReference type="PROSITE" id="PS50014"/>
    </source>
</evidence>
<dbReference type="SUPFAM" id="SSF47370">
    <property type="entry name" value="Bromodomain"/>
    <property type="match status" value="1"/>
</dbReference>
<proteinExistence type="predicted"/>
<feature type="transmembrane region" description="Helical" evidence="4">
    <location>
        <begin position="186"/>
        <end position="208"/>
    </location>
</feature>
<dbReference type="CDD" id="cd04369">
    <property type="entry name" value="Bromodomain"/>
    <property type="match status" value="1"/>
</dbReference>
<accession>A0A6A4LZY5</accession>
<dbReference type="PANTHER" id="PTHR22881:SF26">
    <property type="entry name" value="BROMODOMAIN CONTAINING PROTEIN, EXPRESSED"/>
    <property type="match status" value="1"/>
</dbReference>
<dbReference type="PRINTS" id="PR00503">
    <property type="entry name" value="BROMODOMAIN"/>
</dbReference>
<evidence type="ECO:0000256" key="3">
    <source>
        <dbReference type="SAM" id="MobiDB-lite"/>
    </source>
</evidence>
<feature type="region of interest" description="Disordered" evidence="3">
    <location>
        <begin position="650"/>
        <end position="681"/>
    </location>
</feature>
<feature type="region of interest" description="Disordered" evidence="3">
    <location>
        <begin position="722"/>
        <end position="745"/>
    </location>
</feature>
<feature type="region of interest" description="Disordered" evidence="3">
    <location>
        <begin position="1"/>
        <end position="89"/>
    </location>
</feature>
<evidence type="ECO:0000256" key="1">
    <source>
        <dbReference type="ARBA" id="ARBA00023117"/>
    </source>
</evidence>
<keyword evidence="7" id="KW-1185">Reference proteome</keyword>
<organism evidence="6 7">
    <name type="scientific">Rhododendron williamsianum</name>
    <dbReference type="NCBI Taxonomy" id="262921"/>
    <lineage>
        <taxon>Eukaryota</taxon>
        <taxon>Viridiplantae</taxon>
        <taxon>Streptophyta</taxon>
        <taxon>Embryophyta</taxon>
        <taxon>Tracheophyta</taxon>
        <taxon>Spermatophyta</taxon>
        <taxon>Magnoliopsida</taxon>
        <taxon>eudicotyledons</taxon>
        <taxon>Gunneridae</taxon>
        <taxon>Pentapetalae</taxon>
        <taxon>asterids</taxon>
        <taxon>Ericales</taxon>
        <taxon>Ericaceae</taxon>
        <taxon>Ericoideae</taxon>
        <taxon>Rhodoreae</taxon>
        <taxon>Rhododendron</taxon>
    </lineage>
</organism>
<dbReference type="PANTHER" id="PTHR22881">
    <property type="entry name" value="BROMODOMAIN CONTAINING PROTEIN"/>
    <property type="match status" value="1"/>
</dbReference>
<keyword evidence="4" id="KW-0472">Membrane</keyword>
<keyword evidence="4" id="KW-0812">Transmembrane</keyword>
<feature type="domain" description="Bromo" evidence="5">
    <location>
        <begin position="247"/>
        <end position="317"/>
    </location>
</feature>
<feature type="non-terminal residue" evidence="6">
    <location>
        <position position="1"/>
    </location>
</feature>
<dbReference type="SMART" id="SM00297">
    <property type="entry name" value="BROMO"/>
    <property type="match status" value="1"/>
</dbReference>
<gene>
    <name evidence="6" type="ORF">C3L33_07196</name>
</gene>
<dbReference type="InterPro" id="IPR051831">
    <property type="entry name" value="Bromodomain_contain_prot"/>
</dbReference>
<evidence type="ECO:0000313" key="7">
    <source>
        <dbReference type="Proteomes" id="UP000428333"/>
    </source>
</evidence>
<dbReference type="PROSITE" id="PS00633">
    <property type="entry name" value="BROMODOMAIN_1"/>
    <property type="match status" value="1"/>
</dbReference>
<comment type="caution">
    <text evidence="6">The sequence shown here is derived from an EMBL/GenBank/DDBJ whole genome shotgun (WGS) entry which is preliminary data.</text>
</comment>
<name>A0A6A4LZY5_9ERIC</name>
<keyword evidence="4" id="KW-1133">Transmembrane helix</keyword>
<dbReference type="InterPro" id="IPR018359">
    <property type="entry name" value="Bromodomain_CS"/>
</dbReference>
<feature type="region of interest" description="Disordered" evidence="3">
    <location>
        <begin position="498"/>
        <end position="518"/>
    </location>
</feature>
<feature type="compositionally biased region" description="Low complexity" evidence="3">
    <location>
        <begin position="51"/>
        <end position="63"/>
    </location>
</feature>
<keyword evidence="1 2" id="KW-0103">Bromodomain</keyword>
<sequence length="897" mass="99846">MVKRKGRRGQKRKSARIKALEASKKSSNNNSSPLSTEEERNQEISRDQHNAALSPPLAAAAVEGMEEAASGRQQSIPEPRRGRKKKRLDEVAVTSVGPTTHQFRRTLRHKLRIFPSVRVLAPCVVQFDGRAADPNYGIRPFAARGWAGAASARGRWMLCMRRGFVNHKRGGEAYEDLSMHSYFRDAYLFVGLILLLLLFCRQVGLILYNMQNGEQEKLEVPPVNNVMPSKQRMPEKRILEFILDILQRRDTHEIFAQPVDQNEVEGYYNIIEEPMDFGTMRAKLQEQIYTTLEQFENDVFLITNNAMLFNSSSTIYFRQARAIHELAKRVFHTLKTEPQKIELEFSMTRRRYGRKPRGEYGSSSVNLGAKLRVNNLADPHDYDILSGCRDGRNVNYNKTERRQTYAPQYSTVCEEESIVSTVYGSSKQLVPGNGGIGYKESLLRFVEELGPIAQMVARQKLRCLTQTPIPLISSTAPQQRPTCINGVANTVTTALKNPQGSHDTISKGKNIITSDNTGINSRISRGRMEVEIDRPDIPNAGKGVLIGDGMDSYGGPICGETLPCSVNDGLDSHKYMDLGQGAVWGGSGNCSQNIQSQLCSSYLPNDHQRPSHSAPIPEPALFEFLSSSSQKRPKSSVYPSTVIRPSASSQHMALMHGPGRESNAPLDLNCGASSSPVSQPVEWSLPTPWGPQAIVDIHANLLSNKGFMHQEPQLPVDQYWRAKSSRESPLGPDGLPRHRRGSQVASAAPYAQVRPSGANLLGQDAVLQQQLLSQCGYTQPQPSLLNLLGQGIFTQLSPLGQDAYAVEGPQLVVPQYVQPQAPNHVNPVGRNGIRSPGLPHQGVTSDPRYFNEREHMKDNQQNSINAGFWNFQQQFLRGATSHHPDLDLRLQTHNRRS</sequence>